<dbReference type="AlphaFoldDB" id="A0A3R7M832"/>
<accession>A0A3R7M832</accession>
<name>A0A3R7M832_PENVA</name>
<organism evidence="1 2">
    <name type="scientific">Penaeus vannamei</name>
    <name type="common">Whiteleg shrimp</name>
    <name type="synonym">Litopenaeus vannamei</name>
    <dbReference type="NCBI Taxonomy" id="6689"/>
    <lineage>
        <taxon>Eukaryota</taxon>
        <taxon>Metazoa</taxon>
        <taxon>Ecdysozoa</taxon>
        <taxon>Arthropoda</taxon>
        <taxon>Crustacea</taxon>
        <taxon>Multicrustacea</taxon>
        <taxon>Malacostraca</taxon>
        <taxon>Eumalacostraca</taxon>
        <taxon>Eucarida</taxon>
        <taxon>Decapoda</taxon>
        <taxon>Dendrobranchiata</taxon>
        <taxon>Penaeoidea</taxon>
        <taxon>Penaeidae</taxon>
        <taxon>Penaeus</taxon>
    </lineage>
</organism>
<reference evidence="1 2" key="1">
    <citation type="submission" date="2018-04" db="EMBL/GenBank/DDBJ databases">
        <authorList>
            <person name="Zhang X."/>
            <person name="Yuan J."/>
            <person name="Li F."/>
            <person name="Xiang J."/>
        </authorList>
    </citation>
    <scope>NUCLEOTIDE SEQUENCE [LARGE SCALE GENOMIC DNA]</scope>
    <source>
        <tissue evidence="1">Muscle</tissue>
    </source>
</reference>
<dbReference type="OrthoDB" id="6365967at2759"/>
<evidence type="ECO:0000313" key="2">
    <source>
        <dbReference type="Proteomes" id="UP000283509"/>
    </source>
</evidence>
<proteinExistence type="predicted"/>
<protein>
    <submittedName>
        <fullName evidence="1">Uncharacterized protein</fullName>
    </submittedName>
</protein>
<evidence type="ECO:0000313" key="1">
    <source>
        <dbReference type="EMBL" id="ROT75495.1"/>
    </source>
</evidence>
<gene>
    <name evidence="1" type="ORF">C7M84_005965</name>
</gene>
<reference evidence="1 2" key="2">
    <citation type="submission" date="2019-01" db="EMBL/GenBank/DDBJ databases">
        <title>The decoding of complex shrimp genome reveals the adaptation for benthos swimmer, frequently molting mechanism and breeding impact on genome.</title>
        <authorList>
            <person name="Sun Y."/>
            <person name="Gao Y."/>
            <person name="Yu Y."/>
        </authorList>
    </citation>
    <scope>NUCLEOTIDE SEQUENCE [LARGE SCALE GENOMIC DNA]</scope>
    <source>
        <tissue evidence="1">Muscle</tissue>
    </source>
</reference>
<comment type="caution">
    <text evidence="1">The sequence shown here is derived from an EMBL/GenBank/DDBJ whole genome shotgun (WGS) entry which is preliminary data.</text>
</comment>
<sequence length="238" mass="24328">MRLRYHSLLSVQLRPREDEKMQSVVLGVLALAAGAAAVVPAGGFAASPWVDSKAISICLLDVLPTDSLMVCQLKKGQCSPVGAVFSPPGGPVKAVTSCANTTGVALGPQFFMSIGLAFVSGNPESLADKTSSNPNTVTAIRRCALNATGLLNADMMTLNRTAIAASVSSAFSTHALGTAVASAVAACPEPVDYNITDFITCLRRACMNSVSASPLMKMAAESVKAMAVAPPTEAPTAA</sequence>
<dbReference type="Proteomes" id="UP000283509">
    <property type="component" value="Unassembled WGS sequence"/>
</dbReference>
<keyword evidence="2" id="KW-1185">Reference proteome</keyword>
<dbReference type="EMBL" id="QCYY01001765">
    <property type="protein sequence ID" value="ROT75495.1"/>
    <property type="molecule type" value="Genomic_DNA"/>
</dbReference>